<gene>
    <name evidence="1" type="ORF">BleG1_0562</name>
</gene>
<evidence type="ECO:0000313" key="1">
    <source>
        <dbReference type="EMBL" id="AIC93170.1"/>
    </source>
</evidence>
<protein>
    <recommendedName>
        <fullName evidence="3">Immunity protein 63 domain-containing protein</fullName>
    </recommendedName>
</protein>
<accession>A0A060LT66</accession>
<dbReference type="PATRIC" id="fig|1246626.3.peg.555"/>
<proteinExistence type="predicted"/>
<evidence type="ECO:0008006" key="3">
    <source>
        <dbReference type="Google" id="ProtNLM"/>
    </source>
</evidence>
<organism evidence="1 2">
    <name type="scientific">Shouchella lehensis G1</name>
    <dbReference type="NCBI Taxonomy" id="1246626"/>
    <lineage>
        <taxon>Bacteria</taxon>
        <taxon>Bacillati</taxon>
        <taxon>Bacillota</taxon>
        <taxon>Bacilli</taxon>
        <taxon>Bacillales</taxon>
        <taxon>Bacillaceae</taxon>
        <taxon>Shouchella</taxon>
    </lineage>
</organism>
<dbReference type="RefSeq" id="WP_038476865.1">
    <property type="nucleotide sequence ID" value="NZ_CP003923.1"/>
</dbReference>
<dbReference type="eggNOG" id="ENOG5030DUF">
    <property type="taxonomic scope" value="Bacteria"/>
</dbReference>
<evidence type="ECO:0000313" key="2">
    <source>
        <dbReference type="Proteomes" id="UP000027142"/>
    </source>
</evidence>
<dbReference type="KEGG" id="ble:BleG1_0562"/>
<name>A0A060LT66_9BACI</name>
<keyword evidence="2" id="KW-1185">Reference proteome</keyword>
<dbReference type="Proteomes" id="UP000027142">
    <property type="component" value="Chromosome"/>
</dbReference>
<dbReference type="EMBL" id="CP003923">
    <property type="protein sequence ID" value="AIC93170.1"/>
    <property type="molecule type" value="Genomic_DNA"/>
</dbReference>
<sequence>MLNLSIKKAQNILIEQNYPIILTNGVLREDAYPFDNYHQLIKVSDKWEYSLVINEKTNQPKKKEMKEFHSEAEGAMYFLLIRLSNYYSRQFVNSPAGELPDNLSINELIEALQKEGISKDKFNR</sequence>
<dbReference type="HOGENOM" id="CLU_1999327_0_0_9"/>
<reference evidence="1 2" key="1">
    <citation type="journal article" date="2014" name="Gene">
        <title>A comparative genomic analysis of the alkalitolerant soil bacterium Bacillus lehensis G1.</title>
        <authorList>
            <person name="Noor Y.M."/>
            <person name="Samsulrizal N.H."/>
            <person name="Jema'on N.A."/>
            <person name="Low K.O."/>
            <person name="Ramli A.N."/>
            <person name="Alias N.I."/>
            <person name="Damis S.I."/>
            <person name="Fuzi S.F."/>
            <person name="Isa M.N."/>
            <person name="Murad A.M."/>
            <person name="Raih M.F."/>
            <person name="Bakar F.D."/>
            <person name="Najimudin N."/>
            <person name="Mahadi N.M."/>
            <person name="Illias R.M."/>
        </authorList>
    </citation>
    <scope>NUCLEOTIDE SEQUENCE [LARGE SCALE GENOMIC DNA]</scope>
    <source>
        <strain evidence="1 2">G1</strain>
    </source>
</reference>
<dbReference type="OrthoDB" id="2972076at2"/>
<dbReference type="STRING" id="1246626.BleG1_0562"/>
<dbReference type="AlphaFoldDB" id="A0A060LT66"/>